<evidence type="ECO:0000256" key="2">
    <source>
        <dbReference type="ARBA" id="ARBA00022801"/>
    </source>
</evidence>
<dbReference type="OrthoDB" id="9763537at2"/>
<keyword evidence="8" id="KW-1185">Reference proteome</keyword>
<feature type="signal peptide" evidence="5">
    <location>
        <begin position="1"/>
        <end position="30"/>
    </location>
</feature>
<dbReference type="InterPro" id="IPR029018">
    <property type="entry name" value="Hex-like_dom2"/>
</dbReference>
<dbReference type="PANTHER" id="PTHR43678">
    <property type="entry name" value="PUTATIVE (AFU_ORTHOLOGUE AFUA_2G00640)-RELATED"/>
    <property type="match status" value="1"/>
</dbReference>
<accession>A0A4R7TAD5</accession>
<dbReference type="RefSeq" id="WP_133978857.1">
    <property type="nucleotide sequence ID" value="NZ_SOCE01000001.1"/>
</dbReference>
<protein>
    <submittedName>
        <fullName evidence="7">Hexosaminidase</fullName>
    </submittedName>
</protein>
<dbReference type="PRINTS" id="PR00738">
    <property type="entry name" value="GLHYDRLASE20"/>
</dbReference>
<keyword evidence="3" id="KW-0326">Glycosidase</keyword>
<dbReference type="InterPro" id="IPR000772">
    <property type="entry name" value="Ricin_B_lectin"/>
</dbReference>
<dbReference type="Pfam" id="PF14200">
    <property type="entry name" value="RicinB_lectin_2"/>
    <property type="match status" value="1"/>
</dbReference>
<dbReference type="InterPro" id="IPR015883">
    <property type="entry name" value="Glyco_hydro_20_cat"/>
</dbReference>
<dbReference type="CDD" id="cd06564">
    <property type="entry name" value="GH20_DspB_LnbB-like"/>
    <property type="match status" value="1"/>
</dbReference>
<dbReference type="InterPro" id="IPR035992">
    <property type="entry name" value="Ricin_B-like_lectins"/>
</dbReference>
<dbReference type="Gene3D" id="3.30.379.10">
    <property type="entry name" value="Chitobiase/beta-hexosaminidase domain 2-like"/>
    <property type="match status" value="1"/>
</dbReference>
<comment type="similarity">
    <text evidence="1">Belongs to the glycosyl hydrolase 20 family.</text>
</comment>
<evidence type="ECO:0000256" key="4">
    <source>
        <dbReference type="PIRSR" id="PIRSR625705-1"/>
    </source>
</evidence>
<feature type="active site" description="Proton donor" evidence="4">
    <location>
        <position position="314"/>
    </location>
</feature>
<dbReference type="Pfam" id="PF00728">
    <property type="entry name" value="Glyco_hydro_20"/>
    <property type="match status" value="1"/>
</dbReference>
<dbReference type="InterPro" id="IPR017853">
    <property type="entry name" value="GH"/>
</dbReference>
<dbReference type="Pfam" id="PF02838">
    <property type="entry name" value="Glyco_hydro_20b"/>
    <property type="match status" value="1"/>
</dbReference>
<dbReference type="Gene3D" id="2.60.120.260">
    <property type="entry name" value="Galactose-binding domain-like"/>
    <property type="match status" value="1"/>
</dbReference>
<dbReference type="GO" id="GO:0005975">
    <property type="term" value="P:carbohydrate metabolic process"/>
    <property type="evidence" value="ECO:0007669"/>
    <property type="project" value="InterPro"/>
</dbReference>
<dbReference type="PROSITE" id="PS50022">
    <property type="entry name" value="FA58C_3"/>
    <property type="match status" value="1"/>
</dbReference>
<name>A0A4R7TAD5_9ACTN</name>
<dbReference type="InterPro" id="IPR052764">
    <property type="entry name" value="GH20_Enzymes"/>
</dbReference>
<proteinExistence type="inferred from homology"/>
<dbReference type="InterPro" id="IPR008979">
    <property type="entry name" value="Galactose-bd-like_sf"/>
</dbReference>
<dbReference type="PROSITE" id="PS50231">
    <property type="entry name" value="RICIN_B_LECTIN"/>
    <property type="match status" value="1"/>
</dbReference>
<sequence>MRPLKPLLGALALVVASAATVSVTVVPATAQTTSNPRPQTIPALQEWTGGTGSFSYSSATRIVRSTAQATTLATTSQVFADDLRALTGRAPAETTGTPADLRAGDIYLALGSTDTALGTEGYALSVTDRISITARDDKGAFYGTRTVLQLLKQSNSIPQGTARDWPLKPERGLMIDAGRKYFTAQWLKDHVKELAYLKLNYLHLHLNDHQGFRIESTSHPEVVSADHLTKAEVRDLIALAAKYKIIVVPEIDAPGHLTQVLNAHPELRLVSKTGAVQNGNIDLSKPGTYTLLRDLYQEYLALFPGPYFHIGADEYQIGNYSDFPQLETYAKATYGANAIGKDAYLGFINWANDIVRAAGKTTRAWNDGIGGGSAVTVNPNVILEFWYNYGQSPQALIDGGHLISNESWDPTYYVLYQGGPGGPGSQWGYDTWTPDLFQGSQTISEASKAKNLGTKLHVWCDNPDAATQDRIASDIRDGLRMVAQQTWGSPKLTTPWSNFISVIATIGRNPAWPSTVQEGNLAAGNPVTASSIETPSLVAANAVDSELSTRWSSGYSDNQWITVDLGAAVPIERVKLRWESAYGKGYQIQVSNDNATWTTSYTTTAGDGGIDDLTGLTGTGRYVRMQGIARGTTYGYSLYEFEVYGPAIQSGATYQIKNSGLAIDVPASSTTAGTQLTVYSPHSGANQRFVATVNSDNTFTLKNVNSGLCVDLNGSSNAAGAAIIQYGCSGNTNQKWKLAAVAGGNALVSAASGQAITAASATSGALLVQQPNTGTALQSWTLTKV</sequence>
<keyword evidence="5" id="KW-0732">Signal</keyword>
<dbReference type="EMBL" id="SOCE01000001">
    <property type="protein sequence ID" value="TDU88982.1"/>
    <property type="molecule type" value="Genomic_DNA"/>
</dbReference>
<dbReference type="Gene3D" id="3.20.20.80">
    <property type="entry name" value="Glycosidases"/>
    <property type="match status" value="1"/>
</dbReference>
<dbReference type="SUPFAM" id="SSF49785">
    <property type="entry name" value="Galactose-binding domain-like"/>
    <property type="match status" value="1"/>
</dbReference>
<dbReference type="Pfam" id="PF22633">
    <property type="entry name" value="F5_F8_type_C_2"/>
    <property type="match status" value="1"/>
</dbReference>
<dbReference type="Gene3D" id="2.80.10.50">
    <property type="match status" value="2"/>
</dbReference>
<dbReference type="InterPro" id="IPR025705">
    <property type="entry name" value="Beta_hexosaminidase_sua/sub"/>
</dbReference>
<evidence type="ECO:0000256" key="1">
    <source>
        <dbReference type="ARBA" id="ARBA00006285"/>
    </source>
</evidence>
<evidence type="ECO:0000256" key="3">
    <source>
        <dbReference type="ARBA" id="ARBA00023295"/>
    </source>
</evidence>
<evidence type="ECO:0000259" key="6">
    <source>
        <dbReference type="PROSITE" id="PS50022"/>
    </source>
</evidence>
<dbReference type="Proteomes" id="UP000295151">
    <property type="component" value="Unassembled WGS sequence"/>
</dbReference>
<organism evidence="7 8">
    <name type="scientific">Kribbella voronezhensis</name>
    <dbReference type="NCBI Taxonomy" id="2512212"/>
    <lineage>
        <taxon>Bacteria</taxon>
        <taxon>Bacillati</taxon>
        <taxon>Actinomycetota</taxon>
        <taxon>Actinomycetes</taxon>
        <taxon>Propionibacteriales</taxon>
        <taxon>Kribbellaceae</taxon>
        <taxon>Kribbella</taxon>
    </lineage>
</organism>
<evidence type="ECO:0000256" key="5">
    <source>
        <dbReference type="SAM" id="SignalP"/>
    </source>
</evidence>
<keyword evidence="2" id="KW-0378">Hydrolase</keyword>
<dbReference type="CDD" id="cd00161">
    <property type="entry name" value="beta-trefoil_Ricin-like"/>
    <property type="match status" value="1"/>
</dbReference>
<evidence type="ECO:0000313" key="8">
    <source>
        <dbReference type="Proteomes" id="UP000295151"/>
    </source>
</evidence>
<dbReference type="AlphaFoldDB" id="A0A4R7TAD5"/>
<dbReference type="SUPFAM" id="SSF50370">
    <property type="entry name" value="Ricin B-like lectins"/>
    <property type="match status" value="1"/>
</dbReference>
<gene>
    <name evidence="7" type="ORF">EV138_2535</name>
</gene>
<evidence type="ECO:0000313" key="7">
    <source>
        <dbReference type="EMBL" id="TDU88982.1"/>
    </source>
</evidence>
<dbReference type="PANTHER" id="PTHR43678:SF1">
    <property type="entry name" value="BETA-N-ACETYLHEXOSAMINIDASE"/>
    <property type="match status" value="1"/>
</dbReference>
<dbReference type="SUPFAM" id="SSF55545">
    <property type="entry name" value="beta-N-acetylhexosaminidase-like domain"/>
    <property type="match status" value="1"/>
</dbReference>
<dbReference type="InterPro" id="IPR000421">
    <property type="entry name" value="FA58C"/>
</dbReference>
<dbReference type="SMART" id="SM00458">
    <property type="entry name" value="RICIN"/>
    <property type="match status" value="1"/>
</dbReference>
<feature type="domain" description="F5/8 type C" evidence="6">
    <location>
        <begin position="507"/>
        <end position="646"/>
    </location>
</feature>
<dbReference type="GO" id="GO:0004563">
    <property type="term" value="F:beta-N-acetylhexosaminidase activity"/>
    <property type="evidence" value="ECO:0007669"/>
    <property type="project" value="InterPro"/>
</dbReference>
<dbReference type="InterPro" id="IPR015882">
    <property type="entry name" value="HEX_bac_N"/>
</dbReference>
<feature type="chain" id="PRO_5020520646" evidence="5">
    <location>
        <begin position="31"/>
        <end position="785"/>
    </location>
</feature>
<reference evidence="7 8" key="1">
    <citation type="submission" date="2019-03" db="EMBL/GenBank/DDBJ databases">
        <title>Genomic Encyclopedia of Type Strains, Phase III (KMG-III): the genomes of soil and plant-associated and newly described type strains.</title>
        <authorList>
            <person name="Whitman W."/>
        </authorList>
    </citation>
    <scope>NUCLEOTIDE SEQUENCE [LARGE SCALE GENOMIC DNA]</scope>
    <source>
        <strain evidence="7 8">VKM Ac-2575</strain>
    </source>
</reference>
<comment type="caution">
    <text evidence="7">The sequence shown here is derived from an EMBL/GenBank/DDBJ whole genome shotgun (WGS) entry which is preliminary data.</text>
</comment>
<dbReference type="SUPFAM" id="SSF51445">
    <property type="entry name" value="(Trans)glycosidases"/>
    <property type="match status" value="1"/>
</dbReference>